<organism evidence="2 3">
    <name type="scientific">Mycobacterium phage Pinnie</name>
    <dbReference type="NCBI Taxonomy" id="2517965"/>
    <lineage>
        <taxon>Viruses</taxon>
        <taxon>Duplodnaviria</taxon>
        <taxon>Heunggongvirae</taxon>
        <taxon>Uroviricota</taxon>
        <taxon>Caudoviricetes</taxon>
        <taxon>Gclasvirinae</taxon>
        <taxon>Pinnievirus</taxon>
        <taxon>Pinnievirus pinnie</taxon>
    </lineage>
</organism>
<proteinExistence type="predicted"/>
<gene>
    <name evidence="2" type="primary">41</name>
    <name evidence="2" type="ORF">SEA_PINNIE_41</name>
</gene>
<feature type="region of interest" description="Disordered" evidence="1">
    <location>
        <begin position="8"/>
        <end position="29"/>
    </location>
</feature>
<dbReference type="KEGG" id="vg:63926269"/>
<dbReference type="Proteomes" id="UP000294943">
    <property type="component" value="Segment"/>
</dbReference>
<evidence type="ECO:0000313" key="2">
    <source>
        <dbReference type="EMBL" id="QBP30255.1"/>
    </source>
</evidence>
<dbReference type="EMBL" id="MK494105">
    <property type="protein sequence ID" value="QBP30255.1"/>
    <property type="molecule type" value="Genomic_DNA"/>
</dbReference>
<evidence type="ECO:0000313" key="3">
    <source>
        <dbReference type="Proteomes" id="UP000294943"/>
    </source>
</evidence>
<evidence type="ECO:0000256" key="1">
    <source>
        <dbReference type="SAM" id="MobiDB-lite"/>
    </source>
</evidence>
<reference evidence="2 3" key="1">
    <citation type="submission" date="2019-02" db="EMBL/GenBank/DDBJ databases">
        <authorList>
            <person name="Snodgrass R."/>
            <person name="Smith E."/>
            <person name="Crawford I."/>
            <person name="Engstrom J."/>
            <person name="Gendron A."/>
            <person name="Guevara E."/>
            <person name="Kramer K."/>
            <person name="Steinberg Z."/>
            <person name="Walls L."/>
            <person name="Wright R."/>
            <person name="Smith-Flores H.F."/>
            <person name="Ettinger A.-S.H."/>
            <person name="Haydock J."/>
            <person name="Anders K.R."/>
            <person name="Garlena R.A."/>
            <person name="Russell D.A."/>
            <person name="Pope W.H."/>
            <person name="Jacobs-Sera D."/>
            <person name="Hendrix R.W."/>
            <person name="Hatfull G.F."/>
        </authorList>
    </citation>
    <scope>NUCLEOTIDE SEQUENCE [LARGE SCALE GENOMIC DNA]</scope>
</reference>
<dbReference type="GeneID" id="63926269"/>
<feature type="compositionally biased region" description="Basic and acidic residues" evidence="1">
    <location>
        <begin position="10"/>
        <end position="28"/>
    </location>
</feature>
<dbReference type="Gene3D" id="1.10.10.10">
    <property type="entry name" value="Winged helix-like DNA-binding domain superfamily/Winged helix DNA-binding domain"/>
    <property type="match status" value="1"/>
</dbReference>
<accession>A0A482JCH5</accession>
<name>A0A482JCH5_9CAUD</name>
<dbReference type="RefSeq" id="YP_010051776.1">
    <property type="nucleotide sequence ID" value="NC_054447.1"/>
</dbReference>
<protein>
    <submittedName>
        <fullName evidence="2">Helix-turn-helix DNA binding domain protein</fullName>
    </submittedName>
</protein>
<keyword evidence="3" id="KW-1185">Reference proteome</keyword>
<dbReference type="InterPro" id="IPR036388">
    <property type="entry name" value="WH-like_DNA-bd_sf"/>
</dbReference>
<sequence>MTADQFAFDYEAREHARTSDPDTSHEAAGRLSTMNSHCAALLRAYAGHPGGLTAERAGEYAGLDAYAASKRNSDLRRLGMIDPMMDGGEVVKRENSSGRRAVVYRINAAGREAIR</sequence>